<reference evidence="2" key="1">
    <citation type="journal article" date="2020" name="bioRxiv">
        <title>Genomic and phenotypic heterogeneity of clinical isolates of the human pathogens Aspergillus fumigatus, Aspergillus lentulus and Aspergillus fumigatiaffinis.</title>
        <authorList>
            <person name="dos Santos R.A.C."/>
            <person name="Steenwyk J.L."/>
            <person name="Rivero-Menendez O."/>
            <person name="Mead M.E."/>
            <person name="Silva L.P."/>
            <person name="Bastos R.W."/>
            <person name="Alastruey-Izquierdo A."/>
            <person name="Goldman G.H."/>
            <person name="Rokas A."/>
        </authorList>
    </citation>
    <scope>NUCLEOTIDE SEQUENCE</scope>
    <source>
        <strain evidence="2">CNM-CM6805</strain>
    </source>
</reference>
<dbReference type="AlphaFoldDB" id="A0A8H4H8S6"/>
<evidence type="ECO:0000313" key="2">
    <source>
        <dbReference type="EMBL" id="KAF4237836.1"/>
    </source>
</evidence>
<gene>
    <name evidence="2" type="ORF">CNMCM6805_006728</name>
</gene>
<organism evidence="2 3">
    <name type="scientific">Aspergillus fumigatiaffinis</name>
    <dbReference type="NCBI Taxonomy" id="340414"/>
    <lineage>
        <taxon>Eukaryota</taxon>
        <taxon>Fungi</taxon>
        <taxon>Dikarya</taxon>
        <taxon>Ascomycota</taxon>
        <taxon>Pezizomycotina</taxon>
        <taxon>Eurotiomycetes</taxon>
        <taxon>Eurotiomycetidae</taxon>
        <taxon>Eurotiales</taxon>
        <taxon>Aspergillaceae</taxon>
        <taxon>Aspergillus</taxon>
        <taxon>Aspergillus subgen. Fumigati</taxon>
    </lineage>
</organism>
<dbReference type="Proteomes" id="UP000653565">
    <property type="component" value="Unassembled WGS sequence"/>
</dbReference>
<feature type="domain" description="Aminoglycoside phosphotransferase" evidence="1">
    <location>
        <begin position="406"/>
        <end position="600"/>
    </location>
</feature>
<accession>A0A8H4H8S6</accession>
<dbReference type="EMBL" id="JAAAPX010000042">
    <property type="protein sequence ID" value="KAF4237836.1"/>
    <property type="molecule type" value="Genomic_DNA"/>
</dbReference>
<dbReference type="InterPro" id="IPR051678">
    <property type="entry name" value="AGP_Transferase"/>
</dbReference>
<dbReference type="Pfam" id="PF01636">
    <property type="entry name" value="APH"/>
    <property type="match status" value="1"/>
</dbReference>
<sequence>MDKFRNSDGHQEPTKFPSCALAATPYDCQPRTPAYRRTCGTIRVAEQRPEQIERDSETTVASVNTVFEEALRLFPNPSLTPTEHSIWRAFLAEAVDQDYAAQYIWERIHNRSGRPPEQVLQELKLDWKRVVTKLARRDQVSSEARTLVEARDDSHCFMLRRKPSDPGVCVHFDHAWVIPPSLFDDSDMDPQGPLYLILQAFLTPAKTAELQALLRTDTVESQLRNLFLLSPSIHSAFRNGHIQISPPTDSPDQWNDETEIRIKNASKVHYFVSKLWPEPCGSLFLSDGSTWDGPAQMFTMETKDANLPLPDPYLFRTHYRIAASLHLFHVEARIAEGWPSPPLFQLNAMTRKTLRSLWHLVPKFIRVQCYRVLLKLGSHLYPRSFTGLVHRLPFGLYAKECSRSDRNEAEALRLVEQYTSIPAPLWVDDCQGTRTVLITTTVPGQTLEAVFHRLSYSEREQLSKDLKSVLSQLRCIPNHTPYVFGNSHGGPLNDHRLPSGTCGPFNVISEFNAFLVHRYVRKETKDKIAATHARSYRSVFTHADLHPSNILIDRGRLSGIVDWECAGFYPEYWEFTKLMYGAERFPEIQQIIRDAFTEDDYEEELEAETLLWNDTPFGV</sequence>
<dbReference type="SUPFAM" id="SSF56112">
    <property type="entry name" value="Protein kinase-like (PK-like)"/>
    <property type="match status" value="1"/>
</dbReference>
<comment type="caution">
    <text evidence="2">The sequence shown here is derived from an EMBL/GenBank/DDBJ whole genome shotgun (WGS) entry which is preliminary data.</text>
</comment>
<evidence type="ECO:0000259" key="1">
    <source>
        <dbReference type="Pfam" id="PF01636"/>
    </source>
</evidence>
<name>A0A8H4H8S6_9EURO</name>
<dbReference type="Gene3D" id="3.90.1200.10">
    <property type="match status" value="1"/>
</dbReference>
<dbReference type="CDD" id="cd05120">
    <property type="entry name" value="APH_ChoK_like"/>
    <property type="match status" value="1"/>
</dbReference>
<evidence type="ECO:0000313" key="3">
    <source>
        <dbReference type="Proteomes" id="UP000653565"/>
    </source>
</evidence>
<dbReference type="InterPro" id="IPR011009">
    <property type="entry name" value="Kinase-like_dom_sf"/>
</dbReference>
<dbReference type="PANTHER" id="PTHR21310:SF15">
    <property type="entry name" value="AMINOGLYCOSIDE PHOSPHOTRANSFERASE DOMAIN-CONTAINING PROTEIN"/>
    <property type="match status" value="1"/>
</dbReference>
<dbReference type="PANTHER" id="PTHR21310">
    <property type="entry name" value="AMINOGLYCOSIDE PHOSPHOTRANSFERASE-RELATED-RELATED"/>
    <property type="match status" value="1"/>
</dbReference>
<keyword evidence="3" id="KW-1185">Reference proteome</keyword>
<dbReference type="InterPro" id="IPR002575">
    <property type="entry name" value="Aminoglycoside_PTrfase"/>
</dbReference>
<proteinExistence type="predicted"/>
<reference evidence="2" key="2">
    <citation type="submission" date="2020-04" db="EMBL/GenBank/DDBJ databases">
        <authorList>
            <person name="Santos R.A.C."/>
            <person name="Steenwyk J.L."/>
            <person name="Rivero-Menendez O."/>
            <person name="Mead M.E."/>
            <person name="Silva L.P."/>
            <person name="Bastos R.W."/>
            <person name="Alastruey-Izquierdo A."/>
            <person name="Goldman G.H."/>
            <person name="Rokas A."/>
        </authorList>
    </citation>
    <scope>NUCLEOTIDE SEQUENCE</scope>
    <source>
        <strain evidence="2">CNM-CM6805</strain>
    </source>
</reference>
<protein>
    <recommendedName>
        <fullName evidence="1">Aminoglycoside phosphotransferase domain-containing protein</fullName>
    </recommendedName>
</protein>
<dbReference type="OrthoDB" id="2906425at2759"/>